<dbReference type="PIRSF" id="PIRSF002181">
    <property type="entry name" value="Ribosomal_L13"/>
    <property type="match status" value="1"/>
</dbReference>
<evidence type="ECO:0000256" key="1">
    <source>
        <dbReference type="ARBA" id="ARBA00006227"/>
    </source>
</evidence>
<comment type="similarity">
    <text evidence="1 4 5">Belongs to the universal ribosomal protein uL13 family.</text>
</comment>
<dbReference type="CDD" id="cd00392">
    <property type="entry name" value="Ribosomal_L13"/>
    <property type="match status" value="1"/>
</dbReference>
<dbReference type="GO" id="GO:0006412">
    <property type="term" value="P:translation"/>
    <property type="evidence" value="ECO:0007669"/>
    <property type="project" value="UniProtKB-UniRule"/>
</dbReference>
<evidence type="ECO:0000256" key="5">
    <source>
        <dbReference type="RuleBase" id="RU003877"/>
    </source>
</evidence>
<dbReference type="GO" id="GO:0017148">
    <property type="term" value="P:negative regulation of translation"/>
    <property type="evidence" value="ECO:0007669"/>
    <property type="project" value="TreeGrafter"/>
</dbReference>
<dbReference type="HAMAP" id="MF_01366">
    <property type="entry name" value="Ribosomal_uL13"/>
    <property type="match status" value="1"/>
</dbReference>
<dbReference type="EMBL" id="QZJF01000011">
    <property type="protein sequence ID" value="RJR27470.1"/>
    <property type="molecule type" value="Genomic_DNA"/>
</dbReference>
<dbReference type="Proteomes" id="UP000265540">
    <property type="component" value="Unassembled WGS sequence"/>
</dbReference>
<dbReference type="InterPro" id="IPR005823">
    <property type="entry name" value="Ribosomal_uL13_bac-type"/>
</dbReference>
<dbReference type="GO" id="GO:0003735">
    <property type="term" value="F:structural constituent of ribosome"/>
    <property type="evidence" value="ECO:0007669"/>
    <property type="project" value="InterPro"/>
</dbReference>
<evidence type="ECO:0000313" key="8">
    <source>
        <dbReference type="Proteomes" id="UP000265540"/>
    </source>
</evidence>
<organism evidence="7 8">
    <name type="scientific">candidate division WWE3 bacterium</name>
    <dbReference type="NCBI Taxonomy" id="2053526"/>
    <lineage>
        <taxon>Bacteria</taxon>
        <taxon>Katanobacteria</taxon>
    </lineage>
</organism>
<dbReference type="Pfam" id="PF00572">
    <property type="entry name" value="Ribosomal_L13"/>
    <property type="match status" value="1"/>
</dbReference>
<dbReference type="NCBIfam" id="TIGR01066">
    <property type="entry name" value="rplM_bact"/>
    <property type="match status" value="1"/>
</dbReference>
<dbReference type="Gene3D" id="3.90.1180.10">
    <property type="entry name" value="Ribosomal protein L13"/>
    <property type="match status" value="1"/>
</dbReference>
<comment type="function">
    <text evidence="4 6">This protein is one of the early assembly proteins of the 50S ribosomal subunit, although it is not seen to bind rRNA by itself. It is important during the early stages of 50S assembly.</text>
</comment>
<name>A0A3A4ZL95_UNCKA</name>
<dbReference type="InterPro" id="IPR036899">
    <property type="entry name" value="Ribosomal_uL13_sf"/>
</dbReference>
<dbReference type="GO" id="GO:0003729">
    <property type="term" value="F:mRNA binding"/>
    <property type="evidence" value="ECO:0007669"/>
    <property type="project" value="TreeGrafter"/>
</dbReference>
<evidence type="ECO:0000313" key="7">
    <source>
        <dbReference type="EMBL" id="RJR27470.1"/>
    </source>
</evidence>
<dbReference type="PROSITE" id="PS00783">
    <property type="entry name" value="RIBOSOMAL_L13"/>
    <property type="match status" value="1"/>
</dbReference>
<dbReference type="PANTHER" id="PTHR11545:SF2">
    <property type="entry name" value="LARGE RIBOSOMAL SUBUNIT PROTEIN UL13M"/>
    <property type="match status" value="1"/>
</dbReference>
<accession>A0A3A4ZL95</accession>
<reference evidence="7 8" key="1">
    <citation type="journal article" date="2017" name="ISME J.">
        <title>Energy and carbon metabolisms in a deep terrestrial subsurface fluid microbial community.</title>
        <authorList>
            <person name="Momper L."/>
            <person name="Jungbluth S.P."/>
            <person name="Lee M.D."/>
            <person name="Amend J.P."/>
        </authorList>
    </citation>
    <scope>NUCLEOTIDE SEQUENCE [LARGE SCALE GENOMIC DNA]</scope>
    <source>
        <strain evidence="7">SURF_46</strain>
    </source>
</reference>
<dbReference type="AlphaFoldDB" id="A0A3A4ZL95"/>
<comment type="subunit">
    <text evidence="4">Part of the 50S ribosomal subunit.</text>
</comment>
<dbReference type="SUPFAM" id="SSF52161">
    <property type="entry name" value="Ribosomal protein L13"/>
    <property type="match status" value="1"/>
</dbReference>
<evidence type="ECO:0000256" key="6">
    <source>
        <dbReference type="RuleBase" id="RU003878"/>
    </source>
</evidence>
<sequence length="144" mass="16488">MQNKTTVPQKHTVRHAWHFIDAEDKTLGRLASEVAKLLIGKHKPNFANNINVGDNVVITNAEKIFVTGKKLKDKEYEWYTGYPKGLRSEALGKRLKRSPVRVVEDAIKGMLPNNKLRKERMGKLYVYAGSEHPHKSQEKNLNKI</sequence>
<gene>
    <name evidence="4 6" type="primary">rplM</name>
    <name evidence="7" type="ORF">C4561_02125</name>
</gene>
<dbReference type="GO" id="GO:0022625">
    <property type="term" value="C:cytosolic large ribosomal subunit"/>
    <property type="evidence" value="ECO:0007669"/>
    <property type="project" value="TreeGrafter"/>
</dbReference>
<evidence type="ECO:0000256" key="3">
    <source>
        <dbReference type="ARBA" id="ARBA00023274"/>
    </source>
</evidence>
<dbReference type="InterPro" id="IPR023563">
    <property type="entry name" value="Ribosomal_uL13_CS"/>
</dbReference>
<comment type="caution">
    <text evidence="7">The sequence shown here is derived from an EMBL/GenBank/DDBJ whole genome shotgun (WGS) entry which is preliminary data.</text>
</comment>
<protein>
    <recommendedName>
        <fullName evidence="4">Large ribosomal subunit protein uL13</fullName>
    </recommendedName>
</protein>
<keyword evidence="2 4" id="KW-0689">Ribosomal protein</keyword>
<dbReference type="PANTHER" id="PTHR11545">
    <property type="entry name" value="RIBOSOMAL PROTEIN L13"/>
    <property type="match status" value="1"/>
</dbReference>
<proteinExistence type="inferred from homology"/>
<keyword evidence="3 4" id="KW-0687">Ribonucleoprotein</keyword>
<evidence type="ECO:0000256" key="2">
    <source>
        <dbReference type="ARBA" id="ARBA00022980"/>
    </source>
</evidence>
<dbReference type="InterPro" id="IPR005822">
    <property type="entry name" value="Ribosomal_uL13"/>
</dbReference>
<evidence type="ECO:0000256" key="4">
    <source>
        <dbReference type="HAMAP-Rule" id="MF_01366"/>
    </source>
</evidence>